<evidence type="ECO:0000256" key="6">
    <source>
        <dbReference type="ARBA" id="ARBA00023295"/>
    </source>
</evidence>
<evidence type="ECO:0000256" key="2">
    <source>
        <dbReference type="ARBA" id="ARBA00007951"/>
    </source>
</evidence>
<evidence type="ECO:0000313" key="11">
    <source>
        <dbReference type="Proteomes" id="UP000002357"/>
    </source>
</evidence>
<dbReference type="SUPFAM" id="SSF51445">
    <property type="entry name" value="(Trans)glycosidases"/>
    <property type="match status" value="1"/>
</dbReference>
<dbReference type="AlphaFoldDB" id="D5SKY1"/>
<evidence type="ECO:0000256" key="5">
    <source>
        <dbReference type="ARBA" id="ARBA00022801"/>
    </source>
</evidence>
<evidence type="ECO:0000256" key="8">
    <source>
        <dbReference type="SAM" id="SignalP"/>
    </source>
</evidence>
<dbReference type="Pfam" id="PF01120">
    <property type="entry name" value="Alpha_L_fucos"/>
    <property type="match status" value="1"/>
</dbReference>
<dbReference type="InterPro" id="IPR037524">
    <property type="entry name" value="PA14/GLEYA"/>
</dbReference>
<protein>
    <recommendedName>
        <fullName evidence="3">alpha-L-fucosidase</fullName>
        <ecNumber evidence="3">3.2.1.51</ecNumber>
    </recommendedName>
</protein>
<keyword evidence="11" id="KW-1185">Reference proteome</keyword>
<dbReference type="PROSITE" id="PS51820">
    <property type="entry name" value="PA14"/>
    <property type="match status" value="1"/>
</dbReference>
<feature type="compositionally biased region" description="Pro residues" evidence="7">
    <location>
        <begin position="44"/>
        <end position="53"/>
    </location>
</feature>
<dbReference type="InterPro" id="IPR057739">
    <property type="entry name" value="Glyco_hydro_29_N"/>
</dbReference>
<name>D5SKY1_STRCL</name>
<dbReference type="PANTHER" id="PTHR10030:SF37">
    <property type="entry name" value="ALPHA-L-FUCOSIDASE-RELATED"/>
    <property type="match status" value="1"/>
</dbReference>
<dbReference type="SMART" id="SM00812">
    <property type="entry name" value="Alpha_L_fucos"/>
    <property type="match status" value="1"/>
</dbReference>
<dbReference type="GO" id="GO:0004560">
    <property type="term" value="F:alpha-L-fucosidase activity"/>
    <property type="evidence" value="ECO:0007669"/>
    <property type="project" value="UniProtKB-EC"/>
</dbReference>
<feature type="region of interest" description="Disordered" evidence="7">
    <location>
        <begin position="41"/>
        <end position="68"/>
    </location>
</feature>
<evidence type="ECO:0000259" key="9">
    <source>
        <dbReference type="PROSITE" id="PS51820"/>
    </source>
</evidence>
<dbReference type="Pfam" id="PF07691">
    <property type="entry name" value="PA14"/>
    <property type="match status" value="1"/>
</dbReference>
<accession>D5SKY1</accession>
<reference evidence="10 11" key="1">
    <citation type="journal article" date="2010" name="Genome Biol. Evol.">
        <title>The sequence of a 1.8-mb bacterial linear plasmid reveals a rich evolutionary reservoir of secondary metabolic pathways.</title>
        <authorList>
            <person name="Medema M.H."/>
            <person name="Trefzer A."/>
            <person name="Kovalchuk A."/>
            <person name="van den Berg M."/>
            <person name="Mueller U."/>
            <person name="Heijne W."/>
            <person name="Wu L."/>
            <person name="Alam M.T."/>
            <person name="Ronning C.M."/>
            <person name="Nierman W.C."/>
            <person name="Bovenberg R.A.L."/>
            <person name="Breitling R."/>
            <person name="Takano E."/>
        </authorList>
    </citation>
    <scope>NUCLEOTIDE SEQUENCE [LARGE SCALE GENOMIC DNA]</scope>
    <source>
        <strain evidence="11">ATCC 27064 / DSM 738 / JCM 4710 / NBRC 13307 / NCIMB 12785 / NRRL 3585 / VKM Ac-602</strain>
        <plasmid evidence="10">pSCL4</plasmid>
    </source>
</reference>
<feature type="signal peptide" evidence="8">
    <location>
        <begin position="1"/>
        <end position="42"/>
    </location>
</feature>
<keyword evidence="6 10" id="KW-0326">Glycosidase</keyword>
<dbReference type="EC" id="3.2.1.51" evidence="3"/>
<evidence type="ECO:0000256" key="1">
    <source>
        <dbReference type="ARBA" id="ARBA00004071"/>
    </source>
</evidence>
<keyword evidence="10" id="KW-0614">Plasmid</keyword>
<dbReference type="InterPro" id="IPR016286">
    <property type="entry name" value="FUC_metazoa-typ"/>
</dbReference>
<comment type="function">
    <text evidence="1">Alpha-L-fucosidase is responsible for hydrolyzing the alpha-1,6-linked fucose joined to the reducing-end N-acetylglucosamine of the carbohydrate moieties of glycoproteins.</text>
</comment>
<dbReference type="PRINTS" id="PR00741">
    <property type="entry name" value="GLHYDRLASE29"/>
</dbReference>
<dbReference type="InterPro" id="IPR000933">
    <property type="entry name" value="Glyco_hydro_29"/>
</dbReference>
<dbReference type="Gene3D" id="3.20.20.80">
    <property type="entry name" value="Glycosidases"/>
    <property type="match status" value="1"/>
</dbReference>
<sequence length="631" mass="69082">MRGGTAGTFLTDRKERPMHSRTALSLLLGAALLIVGCPSAQADPAPPPPPPPVSASAPGSGQGTNYAVDDPFTSARTAWWRQDRFGMFIHFGAYSQLEGEYTRPDGTVCRDAEWIKRSCAVPMPEYERIARDFNPSAFDAEAVVKAAKDAGQRYIVITSKHHDGYAMWPTRQNTWNLRDHSSFDSRRDILAELKRAADAAGVKLGFYYSIWDWHDPDFPDPATFPRYKQRMYAQLKELIDNYDPALLWFDGQWDAVNPVNRWSPQDGAELQKYLRGLDPGLIINNRVGKKRVVDGDYGTPEQTIPAAPVEGQPWESCMTLNGHWGYAKYDTAWKPTGTLVRNLLDIAGRGGDYLLNVGPDRLGRIPGPSVDRLREMGDWLSGHGRGRAVHGAGHTGLVADPDWGAVSRRGNSLYASVTSWPSTGTPLHLRVLAPFQVKSATVLGSTQSVAVRRAGDGLDLTPSGGPVGTVATVIKLDIAPPAPAPVVGTGRGLKAEIWANENFAGPPVLARVDPTVNESYRFDGSPAPQIPADNFATRWTGYLQPRHSGPHTLTTVSDDSVRVWIDGQLLIDDSVPHDPRTGRATVTLTAGHRHAITVEHTERTGEAHMKLLWSSPYESQRVIPATQLHTP</sequence>
<dbReference type="GO" id="GO:0006004">
    <property type="term" value="P:fucose metabolic process"/>
    <property type="evidence" value="ECO:0007669"/>
    <property type="project" value="InterPro"/>
</dbReference>
<evidence type="ECO:0000256" key="4">
    <source>
        <dbReference type="ARBA" id="ARBA00022729"/>
    </source>
</evidence>
<dbReference type="SMR" id="D5SKY1"/>
<keyword evidence="5 10" id="KW-0378">Hydrolase</keyword>
<dbReference type="Gene3D" id="3.90.182.10">
    <property type="entry name" value="Toxin - Anthrax Protective Antigen,domain 1"/>
    <property type="match status" value="1"/>
</dbReference>
<feature type="domain" description="PA14" evidence="9">
    <location>
        <begin position="488"/>
        <end position="627"/>
    </location>
</feature>
<dbReference type="GO" id="GO:0016139">
    <property type="term" value="P:glycoside catabolic process"/>
    <property type="evidence" value="ECO:0007669"/>
    <property type="project" value="TreeGrafter"/>
</dbReference>
<gene>
    <name evidence="10" type="ORF">SCLAV_p1088</name>
</gene>
<dbReference type="SMART" id="SM00758">
    <property type="entry name" value="PA14"/>
    <property type="match status" value="1"/>
</dbReference>
<dbReference type="Proteomes" id="UP000002357">
    <property type="component" value="Plasmid pSCL4"/>
</dbReference>
<feature type="chain" id="PRO_5003076105" description="alpha-L-fucosidase" evidence="8">
    <location>
        <begin position="43"/>
        <end position="631"/>
    </location>
</feature>
<dbReference type="PANTHER" id="PTHR10030">
    <property type="entry name" value="ALPHA-L-FUCOSIDASE"/>
    <property type="match status" value="1"/>
</dbReference>
<dbReference type="eggNOG" id="COG2133">
    <property type="taxonomic scope" value="Bacteria"/>
</dbReference>
<comment type="similarity">
    <text evidence="2">Belongs to the glycosyl hydrolase 29 family.</text>
</comment>
<organism evidence="10 11">
    <name type="scientific">Streptomyces clavuligerus</name>
    <dbReference type="NCBI Taxonomy" id="1901"/>
    <lineage>
        <taxon>Bacteria</taxon>
        <taxon>Bacillati</taxon>
        <taxon>Actinomycetota</taxon>
        <taxon>Actinomycetes</taxon>
        <taxon>Kitasatosporales</taxon>
        <taxon>Streptomycetaceae</taxon>
        <taxon>Streptomyces</taxon>
    </lineage>
</organism>
<evidence type="ECO:0000256" key="3">
    <source>
        <dbReference type="ARBA" id="ARBA00012662"/>
    </source>
</evidence>
<geneLocation type="plasmid" evidence="10 11">
    <name>pSCL4</name>
</geneLocation>
<dbReference type="eggNOG" id="COG3669">
    <property type="taxonomic scope" value="Bacteria"/>
</dbReference>
<dbReference type="GO" id="GO:0005764">
    <property type="term" value="C:lysosome"/>
    <property type="evidence" value="ECO:0007669"/>
    <property type="project" value="TreeGrafter"/>
</dbReference>
<dbReference type="InterPro" id="IPR017853">
    <property type="entry name" value="GH"/>
</dbReference>
<evidence type="ECO:0000256" key="7">
    <source>
        <dbReference type="SAM" id="MobiDB-lite"/>
    </source>
</evidence>
<dbReference type="InterPro" id="IPR011658">
    <property type="entry name" value="PA14_dom"/>
</dbReference>
<dbReference type="EMBL" id="CM000914">
    <property type="protein sequence ID" value="EFG04574.2"/>
    <property type="molecule type" value="Genomic_DNA"/>
</dbReference>
<keyword evidence="4 8" id="KW-0732">Signal</keyword>
<evidence type="ECO:0000313" key="10">
    <source>
        <dbReference type="EMBL" id="EFG04574.2"/>
    </source>
</evidence>
<dbReference type="SUPFAM" id="SSF56988">
    <property type="entry name" value="Anthrax protective antigen"/>
    <property type="match status" value="1"/>
</dbReference>
<proteinExistence type="inferred from homology"/>